<protein>
    <recommendedName>
        <fullName evidence="3">Wings apart-like protein C-terminal domain-containing protein</fullName>
    </recommendedName>
</protein>
<dbReference type="AlphaFoldDB" id="A0AAW1RBF3"/>
<evidence type="ECO:0000256" key="1">
    <source>
        <dbReference type="ARBA" id="ARBA00006854"/>
    </source>
</evidence>
<feature type="compositionally biased region" description="Low complexity" evidence="2">
    <location>
        <begin position="362"/>
        <end position="388"/>
    </location>
</feature>
<dbReference type="InterPro" id="IPR022771">
    <property type="entry name" value="WAPL_C"/>
</dbReference>
<comment type="caution">
    <text evidence="4">The sequence shown here is derived from an EMBL/GenBank/DDBJ whole genome shotgun (WGS) entry which is preliminary data.</text>
</comment>
<dbReference type="Proteomes" id="UP001445335">
    <property type="component" value="Unassembled WGS sequence"/>
</dbReference>
<name>A0AAW1RBF3_9CHLO</name>
<proteinExistence type="inferred from homology"/>
<dbReference type="InterPro" id="IPR039874">
    <property type="entry name" value="WAPL"/>
</dbReference>
<evidence type="ECO:0000313" key="4">
    <source>
        <dbReference type="EMBL" id="KAK9830945.1"/>
    </source>
</evidence>
<feature type="domain" description="Wings apart-like protein C-terminal" evidence="3">
    <location>
        <begin position="107"/>
        <end position="338"/>
    </location>
</feature>
<dbReference type="Gene3D" id="1.25.10.10">
    <property type="entry name" value="Leucine-rich Repeat Variant"/>
    <property type="match status" value="1"/>
</dbReference>
<organism evidence="4 5">
    <name type="scientific">Elliptochloris bilobata</name>
    <dbReference type="NCBI Taxonomy" id="381761"/>
    <lineage>
        <taxon>Eukaryota</taxon>
        <taxon>Viridiplantae</taxon>
        <taxon>Chlorophyta</taxon>
        <taxon>core chlorophytes</taxon>
        <taxon>Trebouxiophyceae</taxon>
        <taxon>Trebouxiophyceae incertae sedis</taxon>
        <taxon>Elliptochloris clade</taxon>
        <taxon>Elliptochloris</taxon>
    </lineage>
</organism>
<feature type="compositionally biased region" description="Low complexity" evidence="2">
    <location>
        <begin position="8"/>
        <end position="18"/>
    </location>
</feature>
<dbReference type="PANTHER" id="PTHR22100:SF13">
    <property type="entry name" value="WINGS APART-LIKE PROTEIN HOMOLOG"/>
    <property type="match status" value="1"/>
</dbReference>
<dbReference type="InterPro" id="IPR011989">
    <property type="entry name" value="ARM-like"/>
</dbReference>
<gene>
    <name evidence="4" type="ORF">WJX81_000770</name>
</gene>
<reference evidence="4 5" key="1">
    <citation type="journal article" date="2024" name="Nat. Commun.">
        <title>Phylogenomics reveals the evolutionary origins of lichenization in chlorophyte algae.</title>
        <authorList>
            <person name="Puginier C."/>
            <person name="Libourel C."/>
            <person name="Otte J."/>
            <person name="Skaloud P."/>
            <person name="Haon M."/>
            <person name="Grisel S."/>
            <person name="Petersen M."/>
            <person name="Berrin J.G."/>
            <person name="Delaux P.M."/>
            <person name="Dal Grande F."/>
            <person name="Keller J."/>
        </authorList>
    </citation>
    <scope>NUCLEOTIDE SEQUENCE [LARGE SCALE GENOMIC DNA]</scope>
    <source>
        <strain evidence="4 5">SAG 245.80</strain>
    </source>
</reference>
<feature type="region of interest" description="Disordered" evidence="2">
    <location>
        <begin position="350"/>
        <end position="399"/>
    </location>
</feature>
<comment type="similarity">
    <text evidence="1">Belongs to the WAPL family.</text>
</comment>
<dbReference type="EMBL" id="JALJOU010000048">
    <property type="protein sequence ID" value="KAK9830945.1"/>
    <property type="molecule type" value="Genomic_DNA"/>
</dbReference>
<dbReference type="PANTHER" id="PTHR22100">
    <property type="entry name" value="WINGS APART-LIKE PROTEIN HOMOLOG"/>
    <property type="match status" value="1"/>
</dbReference>
<evidence type="ECO:0000256" key="2">
    <source>
        <dbReference type="SAM" id="MobiDB-lite"/>
    </source>
</evidence>
<feature type="compositionally biased region" description="Polar residues" evidence="2">
    <location>
        <begin position="36"/>
        <end position="47"/>
    </location>
</feature>
<evidence type="ECO:0000259" key="3">
    <source>
        <dbReference type="Pfam" id="PF07814"/>
    </source>
</evidence>
<dbReference type="Pfam" id="PF07814">
    <property type="entry name" value="WAPL"/>
    <property type="match status" value="1"/>
</dbReference>
<sequence>MWGAGQQGERPAGRLARAAGRESQPEDSAGGRPDSQRSLDSQRSTEPSPREERGWPGARTPRAPPAPRDEARKGPNGRAPAHRARLGPSGLRPPMLAQPPPAAPATTVMEAQESGEQCGIADDVRYALDGLAAGPRARRDGAVALAEVAASRRGRLVLRAEGLLGDVLAAGGRAAPAASDEVADLGFAVLALGLAGEEACQAALASRDAAALLCRLMQVDTEVQAGDSSAARLLRLLRETPLSRALPAAEASSPASVALAALTTATNPRQASGGCEAVKAALREHAILAAVAALAARHAVRLDGVCKRSAARALWGLHRCLAVFEHATFACPANERALVGLYAPGWPSGEADPAQRCSDGGAQAPAAAQAFSPSSCEGADSGASGASAENKGDGEAAEPAGTFPAWLIAQARALAGSGSAERASDPGNPAPLPGRGPWREALHCALSVVVNVTNGSSGCGGMLNAGGLEAAARVVDAVMGPPELEAAFARITDRRRLVEGADLVNVALGALINLAEHAPAHRARFVAVPLPAGRRLLPLLCRVLQATAALPGSPAAARRGSGGGGEEVTEAALAARQEEGVASFAEFYAAVLLGILVERDTLLCQEAAGLLPEGGLAAVAATIEHGLRVHLIAGALTPETEVVMRRLHGSLRAVAAP</sequence>
<accession>A0AAW1RBF3</accession>
<evidence type="ECO:0000313" key="5">
    <source>
        <dbReference type="Proteomes" id="UP001445335"/>
    </source>
</evidence>
<feature type="region of interest" description="Disordered" evidence="2">
    <location>
        <begin position="1"/>
        <end position="107"/>
    </location>
</feature>
<keyword evidence="5" id="KW-1185">Reference proteome</keyword>